<evidence type="ECO:0000256" key="12">
    <source>
        <dbReference type="PROSITE-ProRule" id="PRU10040"/>
    </source>
</evidence>
<keyword evidence="6 13" id="KW-0964">Secreted</keyword>
<feature type="active site" evidence="12">
    <location>
        <position position="216"/>
    </location>
</feature>
<evidence type="ECO:0000256" key="7">
    <source>
        <dbReference type="ARBA" id="ARBA00022729"/>
    </source>
</evidence>
<comment type="similarity">
    <text evidence="4">Belongs to the pectinesterase family.</text>
</comment>
<dbReference type="GO" id="GO:0005576">
    <property type="term" value="C:extracellular region"/>
    <property type="evidence" value="ECO:0007669"/>
    <property type="project" value="UniProtKB-SubCell"/>
</dbReference>
<dbReference type="GeneID" id="64961959"/>
<reference evidence="16" key="1">
    <citation type="submission" date="2021-01" db="EMBL/GenBank/DDBJ databases">
        <authorList>
            <consortium name="Aspergillus luchuensis mut. kawachii IFO 4304 genome sequencing consortium"/>
            <person name="Kazuki M."/>
            <person name="Futagami T."/>
        </authorList>
    </citation>
    <scope>NUCLEOTIDE SEQUENCE</scope>
    <source>
        <strain evidence="16">IFO 4308</strain>
    </source>
</reference>
<keyword evidence="17" id="KW-1185">Reference proteome</keyword>
<dbReference type="InterPro" id="IPR011050">
    <property type="entry name" value="Pectin_lyase_fold/virulence"/>
</dbReference>
<evidence type="ECO:0000256" key="11">
    <source>
        <dbReference type="ARBA" id="ARBA00047928"/>
    </source>
</evidence>
<keyword evidence="14" id="KW-0812">Transmembrane</keyword>
<dbReference type="PANTHER" id="PTHR31321">
    <property type="entry name" value="ACYL-COA THIOESTER HYDROLASE YBHC-RELATED"/>
    <property type="match status" value="1"/>
</dbReference>
<dbReference type="PANTHER" id="PTHR31321:SF127">
    <property type="entry name" value="PECTINESTERASE"/>
    <property type="match status" value="1"/>
</dbReference>
<comment type="function">
    <text evidence="1 13">Involved in maceration and soft-rotting of plant tissue.</text>
</comment>
<feature type="transmembrane region" description="Helical" evidence="14">
    <location>
        <begin position="31"/>
        <end position="52"/>
    </location>
</feature>
<dbReference type="PROSITE" id="PS00503">
    <property type="entry name" value="PECTINESTERASE_2"/>
    <property type="match status" value="1"/>
</dbReference>
<dbReference type="InterPro" id="IPR018040">
    <property type="entry name" value="Pectinesterase_Tyr_AS"/>
</dbReference>
<dbReference type="EMBL" id="AP024429">
    <property type="protein sequence ID" value="BCS00638.1"/>
    <property type="molecule type" value="Genomic_DNA"/>
</dbReference>
<keyword evidence="14" id="KW-0472">Membrane</keyword>
<reference evidence="16" key="2">
    <citation type="submission" date="2021-02" db="EMBL/GenBank/DDBJ databases">
        <title>Aspergillus luchuensis mut. kawachii IFO 4304 genome sequence.</title>
        <authorList>
            <person name="Mori K."/>
            <person name="Kadooka C."/>
            <person name="Goto M."/>
            <person name="Futagami T."/>
        </authorList>
    </citation>
    <scope>NUCLEOTIDE SEQUENCE</scope>
    <source>
        <strain evidence="16">IFO 4308</strain>
    </source>
</reference>
<evidence type="ECO:0000256" key="6">
    <source>
        <dbReference type="ARBA" id="ARBA00022525"/>
    </source>
</evidence>
<protein>
    <recommendedName>
        <fullName evidence="5 13">Pectinesterase</fullName>
        <ecNumber evidence="5 13">3.1.1.11</ecNumber>
    </recommendedName>
</protein>
<keyword evidence="10 13" id="KW-0961">Cell wall biogenesis/degradation</keyword>
<evidence type="ECO:0000313" key="16">
    <source>
        <dbReference type="EMBL" id="BCS00638.1"/>
    </source>
</evidence>
<dbReference type="RefSeq" id="XP_041544400.1">
    <property type="nucleotide sequence ID" value="XM_041690857.1"/>
</dbReference>
<gene>
    <name evidence="16" type="primary">PME1</name>
    <name evidence="16" type="ORF">AKAW2_50979S</name>
</gene>
<dbReference type="InterPro" id="IPR012334">
    <property type="entry name" value="Pectin_lyas_fold"/>
</dbReference>
<dbReference type="KEGG" id="aluc:AKAW2_50979S"/>
<accession>A0A7R8A1A8</accession>
<dbReference type="GO" id="GO:0030599">
    <property type="term" value="F:pectinesterase activity"/>
    <property type="evidence" value="ECO:0007669"/>
    <property type="project" value="UniProtKB-UniRule"/>
</dbReference>
<dbReference type="SUPFAM" id="SSF51126">
    <property type="entry name" value="Pectin lyase-like"/>
    <property type="match status" value="1"/>
</dbReference>
<evidence type="ECO:0000256" key="2">
    <source>
        <dbReference type="ARBA" id="ARBA00004613"/>
    </source>
</evidence>
<evidence type="ECO:0000256" key="9">
    <source>
        <dbReference type="ARBA" id="ARBA00023085"/>
    </source>
</evidence>
<proteinExistence type="inferred from homology"/>
<keyword evidence="8 13" id="KW-0378">Hydrolase</keyword>
<evidence type="ECO:0000313" key="17">
    <source>
        <dbReference type="Proteomes" id="UP000661280"/>
    </source>
</evidence>
<evidence type="ECO:0000256" key="14">
    <source>
        <dbReference type="SAM" id="Phobius"/>
    </source>
</evidence>
<comment type="subcellular location">
    <subcellularLocation>
        <location evidence="2 13">Secreted</location>
    </subcellularLocation>
</comment>
<feature type="domain" description="Pectinesterase catalytic" evidence="15">
    <location>
        <begin position="62"/>
        <end position="331"/>
    </location>
</feature>
<dbReference type="Proteomes" id="UP000661280">
    <property type="component" value="Chromosome 5"/>
</dbReference>
<dbReference type="PROSITE" id="PS00800">
    <property type="entry name" value="PECTINESTERASE_1"/>
    <property type="match status" value="1"/>
</dbReference>
<name>A0A7R8A1A8_ASPKA</name>
<comment type="pathway">
    <text evidence="3 13">Glycan metabolism; pectin degradation; 2-dehydro-3-deoxy-D-gluconate from pectin: step 1/5.</text>
</comment>
<evidence type="ECO:0000256" key="5">
    <source>
        <dbReference type="ARBA" id="ARBA00013229"/>
    </source>
</evidence>
<evidence type="ECO:0000259" key="15">
    <source>
        <dbReference type="Pfam" id="PF01095"/>
    </source>
</evidence>
<evidence type="ECO:0000256" key="10">
    <source>
        <dbReference type="ARBA" id="ARBA00023316"/>
    </source>
</evidence>
<dbReference type="InterPro" id="IPR033131">
    <property type="entry name" value="Pectinesterase_Asp_AS"/>
</dbReference>
<dbReference type="EC" id="3.1.1.11" evidence="5 13"/>
<dbReference type="SMR" id="A0A7R8A1A8"/>
<dbReference type="Gene3D" id="2.160.20.10">
    <property type="entry name" value="Single-stranded right-handed beta-helix, Pectin lyase-like"/>
    <property type="match status" value="1"/>
</dbReference>
<organism evidence="16 17">
    <name type="scientific">Aspergillus kawachii</name>
    <name type="common">White koji mold</name>
    <name type="synonym">Aspergillus awamori var. kawachi</name>
    <dbReference type="NCBI Taxonomy" id="1069201"/>
    <lineage>
        <taxon>Eukaryota</taxon>
        <taxon>Fungi</taxon>
        <taxon>Dikarya</taxon>
        <taxon>Ascomycota</taxon>
        <taxon>Pezizomycotina</taxon>
        <taxon>Eurotiomycetes</taxon>
        <taxon>Eurotiomycetidae</taxon>
        <taxon>Eurotiales</taxon>
        <taxon>Aspergillaceae</taxon>
        <taxon>Aspergillus</taxon>
        <taxon>Aspergillus subgen. Circumdati</taxon>
    </lineage>
</organism>
<keyword evidence="9 13" id="KW-0063">Aspartyl esterase</keyword>
<keyword evidence="14" id="KW-1133">Transmembrane helix</keyword>
<dbReference type="Pfam" id="PF01095">
    <property type="entry name" value="Pectinesterase"/>
    <property type="match status" value="1"/>
</dbReference>
<evidence type="ECO:0000256" key="3">
    <source>
        <dbReference type="ARBA" id="ARBA00005184"/>
    </source>
</evidence>
<evidence type="ECO:0000256" key="13">
    <source>
        <dbReference type="RuleBase" id="RU000589"/>
    </source>
</evidence>
<dbReference type="OrthoDB" id="1546079at2759"/>
<comment type="catalytic activity">
    <reaction evidence="11 13">
        <text>[(1-&gt;4)-alpha-D-galacturonosyl methyl ester](n) + n H2O = [(1-&gt;4)-alpha-D-galacturonosyl](n) + n methanol + n H(+)</text>
        <dbReference type="Rhea" id="RHEA:22380"/>
        <dbReference type="Rhea" id="RHEA-COMP:14570"/>
        <dbReference type="Rhea" id="RHEA-COMP:14573"/>
        <dbReference type="ChEBI" id="CHEBI:15377"/>
        <dbReference type="ChEBI" id="CHEBI:15378"/>
        <dbReference type="ChEBI" id="CHEBI:17790"/>
        <dbReference type="ChEBI" id="CHEBI:140522"/>
        <dbReference type="ChEBI" id="CHEBI:140523"/>
        <dbReference type="EC" id="3.1.1.11"/>
    </reaction>
</comment>
<dbReference type="GO" id="GO:0042545">
    <property type="term" value="P:cell wall modification"/>
    <property type="evidence" value="ECO:0007669"/>
    <property type="project" value="UniProtKB-UniRule"/>
</dbReference>
<evidence type="ECO:0000256" key="1">
    <source>
        <dbReference type="ARBA" id="ARBA00003252"/>
    </source>
</evidence>
<dbReference type="InterPro" id="IPR000070">
    <property type="entry name" value="Pectinesterase_cat"/>
</dbReference>
<evidence type="ECO:0000256" key="4">
    <source>
        <dbReference type="ARBA" id="ARBA00008891"/>
    </source>
</evidence>
<dbReference type="UniPathway" id="UPA00545">
    <property type="reaction ID" value="UER00823"/>
</dbReference>
<dbReference type="GO" id="GO:0045490">
    <property type="term" value="P:pectin catabolic process"/>
    <property type="evidence" value="ECO:0007669"/>
    <property type="project" value="UniProtKB-UniRule"/>
</dbReference>
<keyword evidence="7" id="KW-0732">Signal</keyword>
<dbReference type="FunFam" id="2.160.20.10:FF:000014">
    <property type="entry name" value="Pectinesterase"/>
    <property type="match status" value="1"/>
</dbReference>
<dbReference type="AlphaFoldDB" id="A0A7R8A1A8"/>
<evidence type="ECO:0000256" key="8">
    <source>
        <dbReference type="ARBA" id="ARBA00022801"/>
    </source>
</evidence>
<sequence>MACGSYKNEVSQRSLVPPSAAKLKSPISRSLTAIMVKSILASVLFAATALAASRMTAPSGAIVVAKSGGDYDTISAAVDALSTTSTETQTIFIEEGSYDEQVYIPALSGKLIVYGQTEDTTTYTSNLVNITHAIALADVDNDDETATLRNYAEGSAIYNLNIANTCGQACHQALAVSAYASEQGYYACQFTGYQDTLLAETGYQVYAGTYIEGAVDFIFGQHARAWFHECDIRVLEGPSSASITANGRSSESDDSYYVIHKSTVAAADGNDVSSGTYYLGRPWSQYARVCFQKTSMTDVINHLGWTEWSTSTPNTENVTFVEYGNTGTGAKGPRANFSSELTEPITISWLLGSDWEDWVDTSYIN</sequence>